<feature type="region of interest" description="Disordered" evidence="1">
    <location>
        <begin position="280"/>
        <end position="322"/>
    </location>
</feature>
<feature type="compositionally biased region" description="Low complexity" evidence="1">
    <location>
        <begin position="755"/>
        <end position="778"/>
    </location>
</feature>
<organism evidence="3 4">
    <name type="scientific">Salinomyces thailandicus</name>
    <dbReference type="NCBI Taxonomy" id="706561"/>
    <lineage>
        <taxon>Eukaryota</taxon>
        <taxon>Fungi</taxon>
        <taxon>Dikarya</taxon>
        <taxon>Ascomycota</taxon>
        <taxon>Pezizomycotina</taxon>
        <taxon>Dothideomycetes</taxon>
        <taxon>Dothideomycetidae</taxon>
        <taxon>Mycosphaerellales</taxon>
        <taxon>Teratosphaeriaceae</taxon>
        <taxon>Salinomyces</taxon>
    </lineage>
</organism>
<feature type="compositionally biased region" description="Low complexity" evidence="1">
    <location>
        <begin position="1028"/>
        <end position="1038"/>
    </location>
</feature>
<accession>A0A4U0TRK0</accession>
<sequence>MSVQHCGQEIDPYATLPYTPSTEERKSKPANWDDPQNPYVERPPSDHFKLEQNRLEESKPEPPPPTESTVPKRVSSLKSTNTISLPRPPTDYRTPLALQQLSPYLSIHVDSPCTAGDLTHRLKCTHRILTSQAEVCATNCLGSFTRYANPRDLDKDFNCPVCINRYLHLKYADVPPAGEAQLVDEGRHWGNWFKTTVGYVPIVKRALLAVEQLDLRRRGRECGAVYDPSKGHTLFMSRSASFLSCRRIQRTGQRALTFPSAATRAPPLPPHIDMAAPTVVRPAQPIRQRDRERERDRAPKPALKRSTNADGGDAPNKKRRMNEPYVRDTDYILRKHRGKPVSLVIHLHNTHFKFVGQEGSFAYDSPMRFLLEHLRKKTVPHEMLEELLAHNVPWYDGCLIVEVHNYRTKEGSDQGRQDSGAGPGADGKFSMHKYNEHVIPSALAPYPSKAQTDGQKKQAEGSSSDTPAPERASKNKEGPRVFTTVLHPTALTQHHELLLLANTPASELRGKKKSADAGTPGNGQPPTPSMSVSPTPVNTSRGPLSQSQKMCLEENDLYSFQADVLLATEPPLFLDPVNTPEDAEKVLDMLSGPLQVAKPPSPKTRKRTTAEMAADDAQAAETERKMLIMDERIKPSARGGTATAAIENQGAAAALGFSRFKTIDMVRQKHEEQERIRKDEETRAAVEKKHIDEQNSARQQQLMAQQTKQREALLAQQREAMNSRNVMAQRQEAIRQHQQMEQQRQAQMAREHAHPQPNQMLQNPQQGNFQQQAQMPQGSPMVKQQTPMVHSSPMMQQGGFPMAQTSSQGAGSPPRPTSALMQQNRNVAMARQASQQQGSAHNTPQIPQGTPNMPQAMPNRQTTQTPRLPPGSPAGARQGTPNSAHMPLQPTPHMGQPNQFTPEQMAMLQRQQSMRQSNAAGSPAGGDGSTGGGAMQNMTPEQFQAISVQGQARMRFQQQQLLAAQQQGNQQAVHQLRMQLQQQQQQVAHMRRMQQMQQAGQMQQHMGGGQAGSPGVPQQHMGQGGQMGQTPQMGHGHPPQTPHPGHPQQQQALANPQHQQMSQQQQQHMQQQQQQQGPNGQMATADQIAQAQARSQQMAFQRQAQTQIQQLGSQYGGWQNIPPPVLAGLPQPLQLTWKGMLARIRREQAARAMQAQAMQQQQQQQANNGGMGGGNNNSNGGAGMGGMNNNGGAGGGGGEVVPGGAGNPQYMQALRSNRDALAAQMQMQGQQQQGGNSAAALMGMPGQMGGGGGMQGMAGPGQQFGGGGAGQQNSDGLSQHFANMQNALNRPGMQ</sequence>
<feature type="compositionally biased region" description="Polar residues" evidence="1">
    <location>
        <begin position="696"/>
        <end position="707"/>
    </location>
</feature>
<feature type="compositionally biased region" description="Low complexity" evidence="1">
    <location>
        <begin position="529"/>
        <end position="540"/>
    </location>
</feature>
<feature type="region of interest" description="Disordered" evidence="1">
    <location>
        <begin position="409"/>
        <end position="430"/>
    </location>
</feature>
<dbReference type="Proteomes" id="UP000308549">
    <property type="component" value="Unassembled WGS sequence"/>
</dbReference>
<dbReference type="OrthoDB" id="1932706at2759"/>
<dbReference type="PANTHER" id="PTHR13526:SF8">
    <property type="entry name" value="TRANSCRIPTION FACTOR SPT20 HOMOLOG"/>
    <property type="match status" value="1"/>
</dbReference>
<dbReference type="EMBL" id="NAJL01000043">
    <property type="protein sequence ID" value="TKA24502.1"/>
    <property type="molecule type" value="Genomic_DNA"/>
</dbReference>
<reference evidence="3 4" key="1">
    <citation type="submission" date="2017-03" db="EMBL/GenBank/DDBJ databases">
        <title>Genomes of endolithic fungi from Antarctica.</title>
        <authorList>
            <person name="Coleine C."/>
            <person name="Masonjones S."/>
            <person name="Stajich J.E."/>
        </authorList>
    </citation>
    <scope>NUCLEOTIDE SEQUENCE [LARGE SCALE GENOMIC DNA]</scope>
    <source>
        <strain evidence="3 4">CCFEE 6315</strain>
    </source>
</reference>
<dbReference type="PANTHER" id="PTHR13526">
    <property type="entry name" value="TRANSCRIPTION FACTOR SPT20 HOMOLOG"/>
    <property type="match status" value="1"/>
</dbReference>
<dbReference type="InterPro" id="IPR046468">
    <property type="entry name" value="Spt20-like_SEP"/>
</dbReference>
<feature type="compositionally biased region" description="Basic and acidic residues" evidence="1">
    <location>
        <begin position="287"/>
        <end position="299"/>
    </location>
</feature>
<feature type="compositionally biased region" description="Gly residues" evidence="1">
    <location>
        <begin position="1252"/>
        <end position="1270"/>
    </location>
</feature>
<evidence type="ECO:0000313" key="4">
    <source>
        <dbReference type="Proteomes" id="UP000308549"/>
    </source>
</evidence>
<feature type="region of interest" description="Disordered" evidence="1">
    <location>
        <begin position="987"/>
        <end position="1096"/>
    </location>
</feature>
<feature type="domain" description="Spt20-like SEP" evidence="2">
    <location>
        <begin position="338"/>
        <end position="588"/>
    </location>
</feature>
<evidence type="ECO:0000256" key="1">
    <source>
        <dbReference type="SAM" id="MobiDB-lite"/>
    </source>
</evidence>
<feature type="compositionally biased region" description="Basic and acidic residues" evidence="1">
    <location>
        <begin position="43"/>
        <end position="60"/>
    </location>
</feature>
<dbReference type="InterPro" id="IPR021950">
    <property type="entry name" value="Spt20"/>
</dbReference>
<dbReference type="GO" id="GO:0006357">
    <property type="term" value="P:regulation of transcription by RNA polymerase II"/>
    <property type="evidence" value="ECO:0007669"/>
    <property type="project" value="TreeGrafter"/>
</dbReference>
<dbReference type="Pfam" id="PF12090">
    <property type="entry name" value="Spt20_SEP"/>
    <property type="match status" value="1"/>
</dbReference>
<feature type="compositionally biased region" description="Low complexity" evidence="1">
    <location>
        <begin position="1155"/>
        <end position="1168"/>
    </location>
</feature>
<name>A0A4U0TRK0_9PEZI</name>
<feature type="region of interest" description="Disordered" evidence="1">
    <location>
        <begin position="507"/>
        <end position="544"/>
    </location>
</feature>
<feature type="compositionally biased region" description="Low complexity" evidence="1">
    <location>
        <begin position="1085"/>
        <end position="1096"/>
    </location>
</feature>
<keyword evidence="4" id="KW-1185">Reference proteome</keyword>
<feature type="region of interest" description="Disordered" evidence="1">
    <location>
        <begin position="729"/>
        <end position="937"/>
    </location>
</feature>
<feature type="compositionally biased region" description="Low complexity" evidence="1">
    <location>
        <begin position="1046"/>
        <end position="1076"/>
    </location>
</feature>
<feature type="region of interest" description="Disordered" evidence="1">
    <location>
        <begin position="687"/>
        <end position="711"/>
    </location>
</feature>
<feature type="region of interest" description="Disordered" evidence="1">
    <location>
        <begin position="593"/>
        <end position="618"/>
    </location>
</feature>
<feature type="region of interest" description="Disordered" evidence="1">
    <location>
        <begin position="444"/>
        <end position="480"/>
    </location>
</feature>
<feature type="region of interest" description="Disordered" evidence="1">
    <location>
        <begin position="1155"/>
        <end position="1210"/>
    </location>
</feature>
<evidence type="ECO:0000313" key="3">
    <source>
        <dbReference type="EMBL" id="TKA24502.1"/>
    </source>
</evidence>
<protein>
    <recommendedName>
        <fullName evidence="2">Spt20-like SEP domain-containing protein</fullName>
    </recommendedName>
</protein>
<feature type="compositionally biased region" description="Polar residues" evidence="1">
    <location>
        <begin position="782"/>
        <end position="795"/>
    </location>
</feature>
<dbReference type="GO" id="GO:0000124">
    <property type="term" value="C:SAGA complex"/>
    <property type="evidence" value="ECO:0007669"/>
    <property type="project" value="InterPro"/>
</dbReference>
<feature type="region of interest" description="Disordered" evidence="1">
    <location>
        <begin position="1252"/>
        <end position="1277"/>
    </location>
</feature>
<dbReference type="GO" id="GO:0003712">
    <property type="term" value="F:transcription coregulator activity"/>
    <property type="evidence" value="ECO:0007669"/>
    <property type="project" value="InterPro"/>
</dbReference>
<gene>
    <name evidence="3" type="ORF">B0A50_06659</name>
</gene>
<feature type="compositionally biased region" description="Low complexity" evidence="1">
    <location>
        <begin position="987"/>
        <end position="1005"/>
    </location>
</feature>
<feature type="region of interest" description="Disordered" evidence="1">
    <location>
        <begin position="1"/>
        <end position="91"/>
    </location>
</feature>
<evidence type="ECO:0000259" key="2">
    <source>
        <dbReference type="Pfam" id="PF12090"/>
    </source>
</evidence>
<feature type="compositionally biased region" description="Low complexity" evidence="1">
    <location>
        <begin position="736"/>
        <end position="748"/>
    </location>
</feature>
<feature type="compositionally biased region" description="Gly residues" evidence="1">
    <location>
        <begin position="923"/>
        <end position="934"/>
    </location>
</feature>
<feature type="compositionally biased region" description="Gly residues" evidence="1">
    <location>
        <begin position="1169"/>
        <end position="1206"/>
    </location>
</feature>
<feature type="compositionally biased region" description="Polar residues" evidence="1">
    <location>
        <begin position="819"/>
        <end position="866"/>
    </location>
</feature>
<proteinExistence type="predicted"/>
<comment type="caution">
    <text evidence="3">The sequence shown here is derived from an EMBL/GenBank/DDBJ whole genome shotgun (WGS) entry which is preliminary data.</text>
</comment>